<evidence type="ECO:0000256" key="4">
    <source>
        <dbReference type="ARBA" id="ARBA00023136"/>
    </source>
</evidence>
<proteinExistence type="predicted"/>
<reference evidence="6 7" key="1">
    <citation type="submission" date="2018-11" db="EMBL/GenBank/DDBJ databases">
        <authorList>
            <consortium name="Pathogen Informatics"/>
        </authorList>
    </citation>
    <scope>NUCLEOTIDE SEQUENCE [LARGE SCALE GENOMIC DNA]</scope>
</reference>
<keyword evidence="2 5" id="KW-0812">Transmembrane</keyword>
<evidence type="ECO:0000256" key="3">
    <source>
        <dbReference type="ARBA" id="ARBA00022989"/>
    </source>
</evidence>
<feature type="transmembrane region" description="Helical" evidence="5">
    <location>
        <begin position="18"/>
        <end position="39"/>
    </location>
</feature>
<dbReference type="OrthoDB" id="5296287at2759"/>
<dbReference type="GO" id="GO:0016020">
    <property type="term" value="C:membrane"/>
    <property type="evidence" value="ECO:0007669"/>
    <property type="project" value="UniProtKB-SubCell"/>
</dbReference>
<dbReference type="WBParaSite" id="HPBE_0001973101-mRNA-1">
    <property type="protein sequence ID" value="HPBE_0001973101-mRNA-1"/>
    <property type="gene ID" value="HPBE_0001973101"/>
</dbReference>
<keyword evidence="4 5" id="KW-0472">Membrane</keyword>
<dbReference type="AlphaFoldDB" id="A0A3P8APX4"/>
<feature type="transmembrane region" description="Helical" evidence="5">
    <location>
        <begin position="51"/>
        <end position="71"/>
    </location>
</feature>
<dbReference type="EMBL" id="UZAH01031576">
    <property type="protein sequence ID" value="VDP16417.1"/>
    <property type="molecule type" value="Genomic_DNA"/>
</dbReference>
<keyword evidence="7" id="KW-1185">Reference proteome</keyword>
<keyword evidence="3 5" id="KW-1133">Transmembrane helix</keyword>
<gene>
    <name evidence="6" type="ORF">HPBE_LOCUS19730</name>
</gene>
<dbReference type="PANTHER" id="PTHR24064">
    <property type="entry name" value="SOLUTE CARRIER FAMILY 22 MEMBER"/>
    <property type="match status" value="1"/>
</dbReference>
<dbReference type="SUPFAM" id="SSF103473">
    <property type="entry name" value="MFS general substrate transporter"/>
    <property type="match status" value="1"/>
</dbReference>
<organism evidence="6">
    <name type="scientific">Heligmosomoides polygyrus</name>
    <name type="common">Parasitic roundworm</name>
    <dbReference type="NCBI Taxonomy" id="6339"/>
    <lineage>
        <taxon>Eukaryota</taxon>
        <taxon>Metazoa</taxon>
        <taxon>Ecdysozoa</taxon>
        <taxon>Nematoda</taxon>
        <taxon>Chromadorea</taxon>
        <taxon>Rhabditida</taxon>
        <taxon>Rhabditina</taxon>
        <taxon>Rhabditomorpha</taxon>
        <taxon>Strongyloidea</taxon>
        <taxon>Heligmosomidae</taxon>
        <taxon>Heligmosomoides</taxon>
    </lineage>
</organism>
<protein>
    <submittedName>
        <fullName evidence="8">Cation_ATPase_C domain-containing protein</fullName>
    </submittedName>
</protein>
<dbReference type="Proteomes" id="UP000050761">
    <property type="component" value="Unassembled WGS sequence"/>
</dbReference>
<evidence type="ECO:0000256" key="2">
    <source>
        <dbReference type="ARBA" id="ARBA00022692"/>
    </source>
</evidence>
<name>A0A3P8APX4_HELPZ</name>
<evidence type="ECO:0000256" key="5">
    <source>
        <dbReference type="SAM" id="Phobius"/>
    </source>
</evidence>
<reference evidence="8" key="2">
    <citation type="submission" date="2019-09" db="UniProtKB">
        <authorList>
            <consortium name="WormBaseParasite"/>
        </authorList>
    </citation>
    <scope>IDENTIFICATION</scope>
</reference>
<evidence type="ECO:0000256" key="1">
    <source>
        <dbReference type="ARBA" id="ARBA00004141"/>
    </source>
</evidence>
<evidence type="ECO:0000313" key="7">
    <source>
        <dbReference type="Proteomes" id="UP000050761"/>
    </source>
</evidence>
<evidence type="ECO:0000313" key="8">
    <source>
        <dbReference type="WBParaSite" id="HPBE_0001973101-mRNA-1"/>
    </source>
</evidence>
<evidence type="ECO:0000313" key="6">
    <source>
        <dbReference type="EMBL" id="VDP16417.1"/>
    </source>
</evidence>
<accession>A0A3P8APX4</accession>
<sequence>MVVNYANMFDLGSLSGSIYLNSILVGTLRYSTNLFCGFLDYKFLCFGRKRAHTSCQLLVLGSLVLSLAILLSGNSSFMSEVIRICVLIVCAMASQQQLGTYIAYLCTDGISREILLDERSSEAQPSLFQIVIVDSVTCNEFFPTSVRTLCYSFVQLCSRLGIVVAPHVYSWEEVWPYLPYTFMIAVTVLDVVLFEVLLPETKNKPLEDHIVKKPKKSSAEA</sequence>
<dbReference type="Gene3D" id="1.20.1250.20">
    <property type="entry name" value="MFS general substrate transporter like domains"/>
    <property type="match status" value="1"/>
</dbReference>
<comment type="subcellular location">
    <subcellularLocation>
        <location evidence="1">Membrane</location>
        <topology evidence="1">Multi-pass membrane protein</topology>
    </subcellularLocation>
</comment>
<dbReference type="InterPro" id="IPR036259">
    <property type="entry name" value="MFS_trans_sf"/>
</dbReference>